<dbReference type="SUPFAM" id="SSF52540">
    <property type="entry name" value="P-loop containing nucleoside triphosphate hydrolases"/>
    <property type="match status" value="1"/>
</dbReference>
<dbReference type="GO" id="GO:0005829">
    <property type="term" value="C:cytosol"/>
    <property type="evidence" value="ECO:0007669"/>
    <property type="project" value="TreeGrafter"/>
</dbReference>
<feature type="transmembrane region" description="Helical" evidence="5">
    <location>
        <begin position="54"/>
        <end position="71"/>
    </location>
</feature>
<sequence length="612" mass="70060">MNKELTARYQRKVEEENSLLSRLRNRSRAFILAEVSSFLLAIGFVVLYTLLANAAWTLLCGLLALFLYLYIRKLDVRNDRRIKEGEAMVMTYENEIDYHHGDFSKLNAGTQYVNPQHPYTYDLDVFGAGSLFQRINRTISTGGSDQLAECLSMEWGSAHQREHVEQILQRMASIQELGQAEAFLTRFKSFGVKGQIQTKDVLMALTDVHQKQLPKYFSHPLFRLFCFANLLGFYASIVLSFMDIVPSLLPIWWGIFNFLLAFLCSHKHIRVISELIAKVQTAVDGYLQVLRLINQTDFQASELQALKGRLAGAEESLERLALILQKIDNRSNEIGIFIFNCFALIDITIVRLFQQWQRAYEERTNEWIETLNLFDTLVSMGNYKLNENKAVQAEVVAENQVVFNAKALYHPFLGEHAVANDFDIQDREYYIVTGANMAGKSTFLRSLGVNYLLAMNGLPVFAKQLKVSVFHLFTSMRTTDDLTHGISYFNAELLRLDQLLGSLRESTPNLIILDEILKGTNSLDKLNGSRLFLQHIASRNVTGVIATHDLELSKMEDEEPERFHNYCFEIELGEQITYSYKISKGVARNQNATFLLKGILEKEDRRDLSPPF</sequence>
<feature type="domain" description="DNA mismatch repair proteins mutS family" evidence="6">
    <location>
        <begin position="427"/>
        <end position="597"/>
    </location>
</feature>
<dbReference type="Pfam" id="PF00488">
    <property type="entry name" value="MutS_V"/>
    <property type="match status" value="1"/>
</dbReference>
<dbReference type="eggNOG" id="COG0249">
    <property type="taxonomic scope" value="Bacteria"/>
</dbReference>
<dbReference type="AlphaFoldDB" id="C9MRA7"/>
<evidence type="ECO:0000256" key="1">
    <source>
        <dbReference type="ARBA" id="ARBA00022741"/>
    </source>
</evidence>
<keyword evidence="1" id="KW-0547">Nucleotide-binding</keyword>
<evidence type="ECO:0000313" key="8">
    <source>
        <dbReference type="Proteomes" id="UP000003327"/>
    </source>
</evidence>
<feature type="transmembrane region" description="Helical" evidence="5">
    <location>
        <begin position="221"/>
        <end position="242"/>
    </location>
</feature>
<accession>C9MRA7</accession>
<dbReference type="GO" id="GO:0005524">
    <property type="term" value="F:ATP binding"/>
    <property type="evidence" value="ECO:0007669"/>
    <property type="project" value="UniProtKB-KW"/>
</dbReference>
<keyword evidence="8" id="KW-1185">Reference proteome</keyword>
<keyword evidence="4" id="KW-0175">Coiled coil</keyword>
<evidence type="ECO:0000256" key="4">
    <source>
        <dbReference type="SAM" id="Coils"/>
    </source>
</evidence>
<name>C9MRA7_9BACT</name>
<feature type="coiled-coil region" evidence="4">
    <location>
        <begin position="303"/>
        <end position="330"/>
    </location>
</feature>
<dbReference type="HOGENOM" id="CLU_030717_0_0_10"/>
<keyword evidence="5" id="KW-0472">Membrane</keyword>
<evidence type="ECO:0000256" key="2">
    <source>
        <dbReference type="ARBA" id="ARBA00022840"/>
    </source>
</evidence>
<keyword evidence="3" id="KW-0238">DNA-binding</keyword>
<evidence type="ECO:0000313" key="7">
    <source>
        <dbReference type="EMBL" id="EEX17857.1"/>
    </source>
</evidence>
<reference evidence="7 8" key="1">
    <citation type="submission" date="2009-09" db="EMBL/GenBank/DDBJ databases">
        <authorList>
            <person name="Weinstock G."/>
            <person name="Sodergren E."/>
            <person name="Clifton S."/>
            <person name="Fulton L."/>
            <person name="Fulton B."/>
            <person name="Courtney L."/>
            <person name="Fronick C."/>
            <person name="Harrison M."/>
            <person name="Strong C."/>
            <person name="Farmer C."/>
            <person name="Delahaunty K."/>
            <person name="Markovic C."/>
            <person name="Hall O."/>
            <person name="Minx P."/>
            <person name="Tomlinson C."/>
            <person name="Mitreva M."/>
            <person name="Nelson J."/>
            <person name="Hou S."/>
            <person name="Wollam A."/>
            <person name="Pepin K.H."/>
            <person name="Johnson M."/>
            <person name="Bhonagiri V."/>
            <person name="Nash W.E."/>
            <person name="Warren W."/>
            <person name="Chinwalla A."/>
            <person name="Mardis E.R."/>
            <person name="Wilson R.K."/>
        </authorList>
    </citation>
    <scope>NUCLEOTIDE SEQUENCE [LARGE SCALE GENOMIC DNA]</scope>
    <source>
        <strain evidence="7 8">F0319</strain>
    </source>
</reference>
<dbReference type="Proteomes" id="UP000003327">
    <property type="component" value="Unassembled WGS sequence"/>
</dbReference>
<organism evidence="7 8">
    <name type="scientific">Prevotella veroralis F0319</name>
    <dbReference type="NCBI Taxonomy" id="649761"/>
    <lineage>
        <taxon>Bacteria</taxon>
        <taxon>Pseudomonadati</taxon>
        <taxon>Bacteroidota</taxon>
        <taxon>Bacteroidia</taxon>
        <taxon>Bacteroidales</taxon>
        <taxon>Prevotellaceae</taxon>
        <taxon>Prevotella</taxon>
    </lineage>
</organism>
<dbReference type="InterPro" id="IPR045076">
    <property type="entry name" value="MutS"/>
</dbReference>
<dbReference type="InterPro" id="IPR027417">
    <property type="entry name" value="P-loop_NTPase"/>
</dbReference>
<dbReference type="GO" id="GO:0030983">
    <property type="term" value="F:mismatched DNA binding"/>
    <property type="evidence" value="ECO:0007669"/>
    <property type="project" value="InterPro"/>
</dbReference>
<dbReference type="GO" id="GO:0140664">
    <property type="term" value="F:ATP-dependent DNA damage sensor activity"/>
    <property type="evidence" value="ECO:0007669"/>
    <property type="project" value="InterPro"/>
</dbReference>
<gene>
    <name evidence="7" type="ORF">HMPREF0973_02159</name>
</gene>
<keyword evidence="5" id="KW-0812">Transmembrane</keyword>
<dbReference type="InterPro" id="IPR000432">
    <property type="entry name" value="DNA_mismatch_repair_MutS_C"/>
</dbReference>
<proteinExistence type="predicted"/>
<keyword evidence="2" id="KW-0067">ATP-binding</keyword>
<protein>
    <submittedName>
        <fullName evidence="7">MutS domain V protein</fullName>
    </submittedName>
</protein>
<dbReference type="PANTHER" id="PTHR11361:SF99">
    <property type="entry name" value="DNA MISMATCH REPAIR PROTEIN"/>
    <property type="match status" value="1"/>
</dbReference>
<keyword evidence="5" id="KW-1133">Transmembrane helix</keyword>
<dbReference type="GO" id="GO:0006298">
    <property type="term" value="P:mismatch repair"/>
    <property type="evidence" value="ECO:0007669"/>
    <property type="project" value="InterPro"/>
</dbReference>
<dbReference type="EMBL" id="ACVA01000049">
    <property type="protein sequence ID" value="EEX17857.1"/>
    <property type="molecule type" value="Genomic_DNA"/>
</dbReference>
<dbReference type="Gene3D" id="3.40.50.300">
    <property type="entry name" value="P-loop containing nucleotide triphosphate hydrolases"/>
    <property type="match status" value="1"/>
</dbReference>
<dbReference type="RefSeq" id="WP_004383860.1">
    <property type="nucleotide sequence ID" value="NZ_GG698715.1"/>
</dbReference>
<evidence type="ECO:0000256" key="3">
    <source>
        <dbReference type="ARBA" id="ARBA00023125"/>
    </source>
</evidence>
<dbReference type="OrthoDB" id="9802448at2"/>
<feature type="transmembrane region" description="Helical" evidence="5">
    <location>
        <begin position="29"/>
        <end position="48"/>
    </location>
</feature>
<comment type="caution">
    <text evidence="7">The sequence shown here is derived from an EMBL/GenBank/DDBJ whole genome shotgun (WGS) entry which is preliminary data.</text>
</comment>
<dbReference type="SMART" id="SM00534">
    <property type="entry name" value="MUTSac"/>
    <property type="match status" value="1"/>
</dbReference>
<evidence type="ECO:0000256" key="5">
    <source>
        <dbReference type="SAM" id="Phobius"/>
    </source>
</evidence>
<dbReference type="STRING" id="649761.HMPREF0973_02159"/>
<evidence type="ECO:0000259" key="6">
    <source>
        <dbReference type="SMART" id="SM00534"/>
    </source>
</evidence>
<dbReference type="PANTHER" id="PTHR11361">
    <property type="entry name" value="DNA MISMATCH REPAIR PROTEIN MUTS FAMILY MEMBER"/>
    <property type="match status" value="1"/>
</dbReference>